<keyword evidence="15" id="KW-1133">Transmembrane helix</keyword>
<dbReference type="GO" id="GO:0009252">
    <property type="term" value="P:peptidoglycan biosynthetic process"/>
    <property type="evidence" value="ECO:0007669"/>
    <property type="project" value="UniProtKB-KW"/>
</dbReference>
<keyword evidence="12" id="KW-0961">Cell wall biogenesis/degradation</keyword>
<evidence type="ECO:0000256" key="1">
    <source>
        <dbReference type="ARBA" id="ARBA00004236"/>
    </source>
</evidence>
<evidence type="ECO:0000256" key="7">
    <source>
        <dbReference type="ARBA" id="ARBA00022801"/>
    </source>
</evidence>
<dbReference type="InterPro" id="IPR001460">
    <property type="entry name" value="PCN-bd_Tpept"/>
</dbReference>
<keyword evidence="10 15" id="KW-0472">Membrane</keyword>
<dbReference type="InterPro" id="IPR001264">
    <property type="entry name" value="Glyco_trans_51"/>
</dbReference>
<evidence type="ECO:0000256" key="9">
    <source>
        <dbReference type="ARBA" id="ARBA00022984"/>
    </source>
</evidence>
<dbReference type="OrthoDB" id="9766909at2"/>
<evidence type="ECO:0000256" key="4">
    <source>
        <dbReference type="ARBA" id="ARBA00022670"/>
    </source>
</evidence>
<evidence type="ECO:0000256" key="11">
    <source>
        <dbReference type="ARBA" id="ARBA00023268"/>
    </source>
</evidence>
<dbReference type="InterPro" id="IPR023346">
    <property type="entry name" value="Lysozyme-like_dom_sf"/>
</dbReference>
<dbReference type="Pfam" id="PF00905">
    <property type="entry name" value="Transpeptidase"/>
    <property type="match status" value="1"/>
</dbReference>
<evidence type="ECO:0000313" key="18">
    <source>
        <dbReference type="EMBL" id="RAQ96456.1"/>
    </source>
</evidence>
<accession>A0A328VFH5</accession>
<dbReference type="Pfam" id="PF00912">
    <property type="entry name" value="Transgly"/>
    <property type="match status" value="1"/>
</dbReference>
<feature type="domain" description="Penicillin-binding protein transpeptidase" evidence="16">
    <location>
        <begin position="428"/>
        <end position="687"/>
    </location>
</feature>
<organism evidence="18 19">
    <name type="scientific">Thermogemmatispora tikiterensis</name>
    <dbReference type="NCBI Taxonomy" id="1825093"/>
    <lineage>
        <taxon>Bacteria</taxon>
        <taxon>Bacillati</taxon>
        <taxon>Chloroflexota</taxon>
        <taxon>Ktedonobacteria</taxon>
        <taxon>Thermogemmatisporales</taxon>
        <taxon>Thermogemmatisporaceae</taxon>
        <taxon>Thermogemmatispora</taxon>
    </lineage>
</organism>
<dbReference type="InterPro" id="IPR050396">
    <property type="entry name" value="Glycosyltr_51/Transpeptidase"/>
</dbReference>
<evidence type="ECO:0000259" key="16">
    <source>
        <dbReference type="Pfam" id="PF00905"/>
    </source>
</evidence>
<dbReference type="GO" id="GO:0008658">
    <property type="term" value="F:penicillin binding"/>
    <property type="evidence" value="ECO:0007669"/>
    <property type="project" value="InterPro"/>
</dbReference>
<keyword evidence="11" id="KW-0511">Multifunctional enzyme</keyword>
<feature type="domain" description="Glycosyl transferase family 51" evidence="17">
    <location>
        <begin position="151"/>
        <end position="332"/>
    </location>
</feature>
<name>A0A328VFH5_9CHLR</name>
<evidence type="ECO:0000256" key="10">
    <source>
        <dbReference type="ARBA" id="ARBA00023136"/>
    </source>
</evidence>
<evidence type="ECO:0000256" key="13">
    <source>
        <dbReference type="ARBA" id="ARBA00034000"/>
    </source>
</evidence>
<evidence type="ECO:0000256" key="15">
    <source>
        <dbReference type="SAM" id="Phobius"/>
    </source>
</evidence>
<dbReference type="GO" id="GO:0005886">
    <property type="term" value="C:plasma membrane"/>
    <property type="evidence" value="ECO:0007669"/>
    <property type="project" value="UniProtKB-SubCell"/>
</dbReference>
<dbReference type="GO" id="GO:0008955">
    <property type="term" value="F:peptidoglycan glycosyltransferase activity"/>
    <property type="evidence" value="ECO:0007669"/>
    <property type="project" value="UniProtKB-EC"/>
</dbReference>
<evidence type="ECO:0000256" key="6">
    <source>
        <dbReference type="ARBA" id="ARBA00022679"/>
    </source>
</evidence>
<dbReference type="GO" id="GO:0008360">
    <property type="term" value="P:regulation of cell shape"/>
    <property type="evidence" value="ECO:0007669"/>
    <property type="project" value="UniProtKB-KW"/>
</dbReference>
<evidence type="ECO:0000256" key="14">
    <source>
        <dbReference type="ARBA" id="ARBA00049902"/>
    </source>
</evidence>
<keyword evidence="6" id="KW-0808">Transferase</keyword>
<protein>
    <submittedName>
        <fullName evidence="18">Uncharacterized protein</fullName>
    </submittedName>
</protein>
<comment type="subcellular location">
    <subcellularLocation>
        <location evidence="1">Cell membrane</location>
    </subcellularLocation>
</comment>
<keyword evidence="15" id="KW-0812">Transmembrane</keyword>
<dbReference type="EMBL" id="MCIF01000002">
    <property type="protein sequence ID" value="RAQ96456.1"/>
    <property type="molecule type" value="Genomic_DNA"/>
</dbReference>
<dbReference type="InterPro" id="IPR012338">
    <property type="entry name" value="Beta-lactam/transpept-like"/>
</dbReference>
<dbReference type="Gene3D" id="1.10.3810.10">
    <property type="entry name" value="Biosynthetic peptidoglycan transglycosylase-like"/>
    <property type="match status" value="1"/>
</dbReference>
<dbReference type="SUPFAM" id="SSF56601">
    <property type="entry name" value="beta-lactamase/transpeptidase-like"/>
    <property type="match status" value="1"/>
</dbReference>
<dbReference type="Proteomes" id="UP000248706">
    <property type="component" value="Unassembled WGS sequence"/>
</dbReference>
<dbReference type="SUPFAM" id="SSF53955">
    <property type="entry name" value="Lysozyme-like"/>
    <property type="match status" value="1"/>
</dbReference>
<gene>
    <name evidence="18" type="ORF">A4R35_12990</name>
</gene>
<dbReference type="Gene3D" id="3.40.710.10">
    <property type="entry name" value="DD-peptidase/beta-lactamase superfamily"/>
    <property type="match status" value="1"/>
</dbReference>
<keyword evidence="3" id="KW-0121">Carboxypeptidase</keyword>
<comment type="caution">
    <text evidence="18">The sequence shown here is derived from an EMBL/GenBank/DDBJ whole genome shotgun (WGS) entry which is preliminary data.</text>
</comment>
<evidence type="ECO:0000256" key="8">
    <source>
        <dbReference type="ARBA" id="ARBA00022960"/>
    </source>
</evidence>
<keyword evidence="9" id="KW-0573">Peptidoglycan synthesis</keyword>
<evidence type="ECO:0000259" key="17">
    <source>
        <dbReference type="Pfam" id="PF00912"/>
    </source>
</evidence>
<evidence type="ECO:0000256" key="12">
    <source>
        <dbReference type="ARBA" id="ARBA00023316"/>
    </source>
</evidence>
<keyword evidence="7" id="KW-0378">Hydrolase</keyword>
<dbReference type="AlphaFoldDB" id="A0A328VFH5"/>
<dbReference type="GO" id="GO:0006508">
    <property type="term" value="P:proteolysis"/>
    <property type="evidence" value="ECO:0007669"/>
    <property type="project" value="UniProtKB-KW"/>
</dbReference>
<reference evidence="18 19" key="1">
    <citation type="submission" date="2016-08" db="EMBL/GenBank/DDBJ databases">
        <title>Analysis of Carbohydrate Active Enzymes in Thermogemmatispora T81 Reveals Carbohydrate Degradation Ability.</title>
        <authorList>
            <person name="Tomazini A."/>
            <person name="Lal S."/>
            <person name="Stott M."/>
            <person name="Henrissat B."/>
            <person name="Polikarpov I."/>
            <person name="Sparling R."/>
            <person name="Levin D.B."/>
        </authorList>
    </citation>
    <scope>NUCLEOTIDE SEQUENCE [LARGE SCALE GENOMIC DNA]</scope>
    <source>
        <strain evidence="18 19">T81</strain>
    </source>
</reference>
<dbReference type="PANTHER" id="PTHR32282:SF11">
    <property type="entry name" value="PENICILLIN-BINDING PROTEIN 1B"/>
    <property type="match status" value="1"/>
</dbReference>
<comment type="catalytic activity">
    <reaction evidence="13">
        <text>Preferential cleavage: (Ac)2-L-Lys-D-Ala-|-D-Ala. Also transpeptidation of peptidyl-alanyl moieties that are N-acyl substituents of D-alanine.</text>
        <dbReference type="EC" id="3.4.16.4"/>
    </reaction>
</comment>
<feature type="transmembrane region" description="Helical" evidence="15">
    <location>
        <begin position="98"/>
        <end position="120"/>
    </location>
</feature>
<sequence length="760" mass="83685">MSDERQIEVLEEESAGEKTEVLHLPARLPANSRAAAAQRLEERPEKPPVGVYYEAPHLVTHPRGWRLRRHYKRKNLHRSNLRYALAEKIGTQWTLMPLAVISLAVIVVLASVLVGVAGLVSATQERFGQQVVTLADILPKDNLKMYDASGDLIYQMTSEGLQTTVPLSQISIHLQHAEIAIEDQNFWNNPGYDITGIVRAALDDLTHGRIVSGGSTITQQLIKNAIVGNKDTIIRKLQEIILAPQVTRYYTKEQILSMYLNTVYYGEQAYGAEAAAFTYFGLKDTPTKKAAAQLDIAQSAMLAGIPSSPIARDPFINWPAAFQRAKDVLHQMRVQGYITAQQERAAIVEMQQPNFLHRGVVQNSPDAPHFINYALNELAQVLHVKVSQLARSGLIVHTTLDLNLQKQVFKIAQQQIQKMAAHHMSDAAVVVMDPHTGAIRTLVGNIHPNDPNTGQFDVATQGYRQPGSAFKPFIYATAFAQGISPGMPVYDGPLTIQMCCGLPPYTPHNYDMSYHGLITYRFALQNSFNIPAVKLLMQVGVDKALKTAEAMGITSYVGTPNYTMVLGTLGVHLLDMTAAYAVFDNGGIRVPPHAIDTVTDSQGRLIYRFVPQGKRVISRQVAFVVTNVLSDNNNRTYEFGKCSALYLYSNTQQQCYAGNPGVVRPAAAKTGTSENFMDNWTVGYTPDAVVGVWVGNDDNSPMINVIGVDGAGPIWHDTMLLVEQGKPVEQFPGPPPGVVKKTVSYQGLTSTDWYIVHNGE</sequence>
<evidence type="ECO:0000256" key="5">
    <source>
        <dbReference type="ARBA" id="ARBA00022676"/>
    </source>
</evidence>
<dbReference type="RefSeq" id="WP_112430041.1">
    <property type="nucleotide sequence ID" value="NZ_MCIF01000002.1"/>
</dbReference>
<keyword evidence="8" id="KW-0133">Cell shape</keyword>
<comment type="catalytic activity">
    <reaction evidence="14">
        <text>[GlcNAc-(1-&gt;4)-Mur2Ac(oyl-L-Ala-gamma-D-Glu-L-Lys-D-Ala-D-Ala)](n)-di-trans,octa-cis-undecaprenyl diphosphate + beta-D-GlcNAc-(1-&gt;4)-Mur2Ac(oyl-L-Ala-gamma-D-Glu-L-Lys-D-Ala-D-Ala)-di-trans,octa-cis-undecaprenyl diphosphate = [GlcNAc-(1-&gt;4)-Mur2Ac(oyl-L-Ala-gamma-D-Glu-L-Lys-D-Ala-D-Ala)](n+1)-di-trans,octa-cis-undecaprenyl diphosphate + di-trans,octa-cis-undecaprenyl diphosphate + H(+)</text>
        <dbReference type="Rhea" id="RHEA:23708"/>
        <dbReference type="Rhea" id="RHEA-COMP:9602"/>
        <dbReference type="Rhea" id="RHEA-COMP:9603"/>
        <dbReference type="ChEBI" id="CHEBI:15378"/>
        <dbReference type="ChEBI" id="CHEBI:58405"/>
        <dbReference type="ChEBI" id="CHEBI:60033"/>
        <dbReference type="ChEBI" id="CHEBI:78435"/>
        <dbReference type="EC" id="2.4.99.28"/>
    </reaction>
</comment>
<dbReference type="GO" id="GO:0030288">
    <property type="term" value="C:outer membrane-bounded periplasmic space"/>
    <property type="evidence" value="ECO:0007669"/>
    <property type="project" value="TreeGrafter"/>
</dbReference>
<dbReference type="GO" id="GO:0071555">
    <property type="term" value="P:cell wall organization"/>
    <property type="evidence" value="ECO:0007669"/>
    <property type="project" value="UniProtKB-KW"/>
</dbReference>
<dbReference type="GO" id="GO:0009002">
    <property type="term" value="F:serine-type D-Ala-D-Ala carboxypeptidase activity"/>
    <property type="evidence" value="ECO:0007669"/>
    <property type="project" value="UniProtKB-EC"/>
</dbReference>
<keyword evidence="5" id="KW-0328">Glycosyltransferase</keyword>
<evidence type="ECO:0000256" key="2">
    <source>
        <dbReference type="ARBA" id="ARBA00022475"/>
    </source>
</evidence>
<dbReference type="PANTHER" id="PTHR32282">
    <property type="entry name" value="BINDING PROTEIN TRANSPEPTIDASE, PUTATIVE-RELATED"/>
    <property type="match status" value="1"/>
</dbReference>
<evidence type="ECO:0000256" key="3">
    <source>
        <dbReference type="ARBA" id="ARBA00022645"/>
    </source>
</evidence>
<keyword evidence="2" id="KW-1003">Cell membrane</keyword>
<evidence type="ECO:0000313" key="19">
    <source>
        <dbReference type="Proteomes" id="UP000248706"/>
    </source>
</evidence>
<keyword evidence="19" id="KW-1185">Reference proteome</keyword>
<keyword evidence="4" id="KW-0645">Protease</keyword>
<dbReference type="InterPro" id="IPR036950">
    <property type="entry name" value="PBP_transglycosylase"/>
</dbReference>
<proteinExistence type="predicted"/>